<comment type="caution">
    <text evidence="1">The sequence shown here is derived from an EMBL/GenBank/DDBJ whole genome shotgun (WGS) entry which is preliminary data.</text>
</comment>
<evidence type="ECO:0000313" key="2">
    <source>
        <dbReference type="Proteomes" id="UP001519344"/>
    </source>
</evidence>
<proteinExistence type="predicted"/>
<keyword evidence="2" id="KW-1185">Reference proteome</keyword>
<dbReference type="Proteomes" id="UP001519344">
    <property type="component" value="Unassembled WGS sequence"/>
</dbReference>
<reference evidence="1 2" key="1">
    <citation type="submission" date="2021-03" db="EMBL/GenBank/DDBJ databases">
        <title>Genomic Encyclopedia of Type Strains, Phase IV (KMG-IV): sequencing the most valuable type-strain genomes for metagenomic binning, comparative biology and taxonomic classification.</title>
        <authorList>
            <person name="Goeker M."/>
        </authorList>
    </citation>
    <scope>NUCLEOTIDE SEQUENCE [LARGE SCALE GENOMIC DNA]</scope>
    <source>
        <strain evidence="1 2">DSM 24950</strain>
    </source>
</reference>
<evidence type="ECO:0000313" key="1">
    <source>
        <dbReference type="EMBL" id="MBP1967775.1"/>
    </source>
</evidence>
<protein>
    <submittedName>
        <fullName evidence="1">Uncharacterized protein</fullName>
    </submittedName>
</protein>
<gene>
    <name evidence="1" type="ORF">J2Z65_007054</name>
</gene>
<sequence length="50" mass="5834">MGIYILHKLYLVWNVTTKEFNKFSTNGEHMFSFLQDEAAAMVASLSYWAE</sequence>
<accession>A0ABS4IAS0</accession>
<organism evidence="1 2">
    <name type="scientific">Paenibacillus aceris</name>
    <dbReference type="NCBI Taxonomy" id="869555"/>
    <lineage>
        <taxon>Bacteria</taxon>
        <taxon>Bacillati</taxon>
        <taxon>Bacillota</taxon>
        <taxon>Bacilli</taxon>
        <taxon>Bacillales</taxon>
        <taxon>Paenibacillaceae</taxon>
        <taxon>Paenibacillus</taxon>
    </lineage>
</organism>
<dbReference type="EMBL" id="JAGGKV010000041">
    <property type="protein sequence ID" value="MBP1967775.1"/>
    <property type="molecule type" value="Genomic_DNA"/>
</dbReference>
<name>A0ABS4IAS0_9BACL</name>